<evidence type="ECO:0000313" key="5">
    <source>
        <dbReference type="EMBL" id="TPG13340.1"/>
    </source>
</evidence>
<keyword evidence="4" id="KW-0812">Transmembrane</keyword>
<dbReference type="OrthoDB" id="3395172at2"/>
<comment type="subcellular location">
    <subcellularLocation>
        <location evidence="1">Membrane</location>
    </subcellularLocation>
</comment>
<sequence length="200" mass="21104">MSTITTDAGRTVKADEGESRPDPHAADTDPQPTPGRARALRITPTMVWVVVAIALVASLALGATRGRDWYAARQTQAANAAAVAAAKQLAINFVTVDYTKVDADIARVKAGATGEFLKSYSTSSADLTKVLVANQTVSTVQRTEAALVSGDQDSAVALVGVVAPTKNTAVPNGETKTYRMRLDLRMVGDTWKVENLEFVG</sequence>
<feature type="transmembrane region" description="Helical" evidence="4">
    <location>
        <begin position="45"/>
        <end position="64"/>
    </location>
</feature>
<evidence type="ECO:0000313" key="6">
    <source>
        <dbReference type="Proteomes" id="UP000317722"/>
    </source>
</evidence>
<evidence type="ECO:0008006" key="7">
    <source>
        <dbReference type="Google" id="ProtNLM"/>
    </source>
</evidence>
<comment type="caution">
    <text evidence="5">The sequence shown here is derived from an EMBL/GenBank/DDBJ whole genome shotgun (WGS) entry which is preliminary data.</text>
</comment>
<dbReference type="PANTHER" id="PTHR37042">
    <property type="entry name" value="OUTER MEMBRANE PROTEIN RV1973"/>
    <property type="match status" value="1"/>
</dbReference>
<evidence type="ECO:0000256" key="2">
    <source>
        <dbReference type="ARBA" id="ARBA00023136"/>
    </source>
</evidence>
<feature type="region of interest" description="Disordered" evidence="3">
    <location>
        <begin position="1"/>
        <end position="37"/>
    </location>
</feature>
<keyword evidence="4" id="KW-1133">Transmembrane helix</keyword>
<dbReference type="PANTHER" id="PTHR37042:SF4">
    <property type="entry name" value="OUTER MEMBRANE PROTEIN RV1973"/>
    <property type="match status" value="1"/>
</dbReference>
<accession>A0A502CLA3</accession>
<keyword evidence="2 4" id="KW-0472">Membrane</keyword>
<feature type="compositionally biased region" description="Basic and acidic residues" evidence="3">
    <location>
        <begin position="10"/>
        <end position="27"/>
    </location>
</feature>
<evidence type="ECO:0000256" key="1">
    <source>
        <dbReference type="ARBA" id="ARBA00004370"/>
    </source>
</evidence>
<dbReference type="AlphaFoldDB" id="A0A502CLA3"/>
<evidence type="ECO:0000256" key="3">
    <source>
        <dbReference type="SAM" id="MobiDB-lite"/>
    </source>
</evidence>
<keyword evidence="6" id="KW-1185">Reference proteome</keyword>
<protein>
    <recommendedName>
        <fullName evidence="7">Mce-associated membrane protein</fullName>
    </recommendedName>
</protein>
<dbReference type="Proteomes" id="UP000317722">
    <property type="component" value="Unassembled WGS sequence"/>
</dbReference>
<organism evidence="5 6">
    <name type="scientific">Pedococcus bigeumensis</name>
    <dbReference type="NCBI Taxonomy" id="433644"/>
    <lineage>
        <taxon>Bacteria</taxon>
        <taxon>Bacillati</taxon>
        <taxon>Actinomycetota</taxon>
        <taxon>Actinomycetes</taxon>
        <taxon>Micrococcales</taxon>
        <taxon>Intrasporangiaceae</taxon>
        <taxon>Pedococcus</taxon>
    </lineage>
</organism>
<proteinExistence type="predicted"/>
<name>A0A502CLA3_9MICO</name>
<dbReference type="RefSeq" id="WP_140743510.1">
    <property type="nucleotide sequence ID" value="NZ_RCZM01000007.1"/>
</dbReference>
<gene>
    <name evidence="5" type="ORF">EAH86_18565</name>
</gene>
<evidence type="ECO:0000256" key="4">
    <source>
        <dbReference type="SAM" id="Phobius"/>
    </source>
</evidence>
<dbReference type="EMBL" id="RCZM01000007">
    <property type="protein sequence ID" value="TPG13340.1"/>
    <property type="molecule type" value="Genomic_DNA"/>
</dbReference>
<reference evidence="5 6" key="1">
    <citation type="journal article" date="2019" name="Environ. Microbiol.">
        <title>Species interactions and distinct microbial communities in high Arctic permafrost affected cryosols are associated with the CH4 and CO2 gas fluxes.</title>
        <authorList>
            <person name="Altshuler I."/>
            <person name="Hamel J."/>
            <person name="Turney S."/>
            <person name="Magnuson E."/>
            <person name="Levesque R."/>
            <person name="Greer C."/>
            <person name="Whyte L.G."/>
        </authorList>
    </citation>
    <scope>NUCLEOTIDE SEQUENCE [LARGE SCALE GENOMIC DNA]</scope>
    <source>
        <strain evidence="5 6">S9.3A</strain>
    </source>
</reference>
<dbReference type="GO" id="GO:0016020">
    <property type="term" value="C:membrane"/>
    <property type="evidence" value="ECO:0007669"/>
    <property type="project" value="UniProtKB-SubCell"/>
</dbReference>